<dbReference type="AlphaFoldDB" id="A0A2Z4JEH4"/>
<feature type="region of interest" description="Disordered" evidence="1">
    <location>
        <begin position="1"/>
        <end position="64"/>
    </location>
</feature>
<reference evidence="3" key="1">
    <citation type="submission" date="2018-06" db="EMBL/GenBank/DDBJ databases">
        <authorList>
            <person name="Li K."/>
        </authorList>
    </citation>
    <scope>NUCLEOTIDE SEQUENCE [LARGE SCALE GENOMIC DNA]</scope>
    <source>
        <strain evidence="3">ZFG47</strain>
        <plasmid evidence="3">unnamed1</plasmid>
    </source>
</reference>
<keyword evidence="3" id="KW-1185">Reference proteome</keyword>
<evidence type="ECO:0000256" key="1">
    <source>
        <dbReference type="SAM" id="MobiDB-lite"/>
    </source>
</evidence>
<feature type="compositionally biased region" description="Basic and acidic residues" evidence="1">
    <location>
        <begin position="36"/>
        <end position="54"/>
    </location>
</feature>
<geneLocation type="plasmid" evidence="2 3">
    <name>unnamed1</name>
</geneLocation>
<name>A0A2Z4JEH4_9ACTN</name>
<sequence>MLIGGGVLPACSSGTDAADKPRVDTLSTLSPGAEATKGESDKDPSADPAVEAKRPQLRLDTSDEERARLGDAYNACLEAQGVPMATERAASAGAKQAPPVQGLGPEYDDEFDACLVKLPLQPPETAPDTNPQYADDFRAYVQCLQSRGMKVHVVPDTSVYPDGLTWTYDDDAGPESVEVPAQTEKECMMEAFDGKK</sequence>
<keyword evidence="2" id="KW-0614">Plasmid</keyword>
<evidence type="ECO:0000313" key="2">
    <source>
        <dbReference type="EMBL" id="AWW43515.1"/>
    </source>
</evidence>
<evidence type="ECO:0000313" key="3">
    <source>
        <dbReference type="Proteomes" id="UP000249616"/>
    </source>
</evidence>
<proteinExistence type="predicted"/>
<organism evidence="2 3">
    <name type="scientific">Streptomyces cadmiisoli</name>
    <dbReference type="NCBI Taxonomy" id="2184053"/>
    <lineage>
        <taxon>Bacteria</taxon>
        <taxon>Bacillati</taxon>
        <taxon>Actinomycetota</taxon>
        <taxon>Actinomycetes</taxon>
        <taxon>Kitasatosporales</taxon>
        <taxon>Streptomycetaceae</taxon>
        <taxon>Streptomyces</taxon>
        <taxon>Streptomyces aurantiacus group</taxon>
    </lineage>
</organism>
<dbReference type="KEGG" id="scad:DN051_44090"/>
<protein>
    <submittedName>
        <fullName evidence="2">Uncharacterized protein</fullName>
    </submittedName>
</protein>
<gene>
    <name evidence="2" type="ORF">DN051_44090</name>
</gene>
<dbReference type="Proteomes" id="UP000249616">
    <property type="component" value="Plasmid unnamed1"/>
</dbReference>
<accession>A0A2Z4JEH4</accession>
<dbReference type="EMBL" id="CP030074">
    <property type="protein sequence ID" value="AWW43515.1"/>
    <property type="molecule type" value="Genomic_DNA"/>
</dbReference>